<dbReference type="InterPro" id="IPR020821">
    <property type="entry name" value="ENPP1-3/EXOG-like_nuc-like"/>
</dbReference>
<accession>A0ABM1JYJ4</accession>
<dbReference type="PANTHER" id="PTHR21472:SF8">
    <property type="entry name" value="ENDONUCLEASE DOMAIN-CONTAINING 1 PROTEIN"/>
    <property type="match status" value="1"/>
</dbReference>
<proteinExistence type="predicted"/>
<gene>
    <name evidence="7" type="primary">ENDOD1</name>
</gene>
<feature type="chain" id="PRO_5045350653" evidence="3">
    <location>
        <begin position="26"/>
        <end position="478"/>
    </location>
</feature>
<reference evidence="7" key="1">
    <citation type="submission" date="2025-08" db="UniProtKB">
        <authorList>
            <consortium name="RefSeq"/>
        </authorList>
    </citation>
    <scope>IDENTIFICATION</scope>
</reference>
<organism evidence="6 7">
    <name type="scientific">Gekko japonicus</name>
    <name type="common">Schlegel's Japanese gecko</name>
    <dbReference type="NCBI Taxonomy" id="146911"/>
    <lineage>
        <taxon>Eukaryota</taxon>
        <taxon>Metazoa</taxon>
        <taxon>Chordata</taxon>
        <taxon>Craniata</taxon>
        <taxon>Vertebrata</taxon>
        <taxon>Euteleostomi</taxon>
        <taxon>Lepidosauria</taxon>
        <taxon>Squamata</taxon>
        <taxon>Bifurcata</taxon>
        <taxon>Gekkota</taxon>
        <taxon>Gekkonidae</taxon>
        <taxon>Gekkoninae</taxon>
        <taxon>Gekko</taxon>
    </lineage>
</organism>
<feature type="domain" description="ENPP1-3/EXOG-like endonuclease/phosphodiesterase" evidence="4">
    <location>
        <begin position="67"/>
        <end position="276"/>
    </location>
</feature>
<keyword evidence="7" id="KW-0255">Endonuclease</keyword>
<evidence type="ECO:0000313" key="7">
    <source>
        <dbReference type="RefSeq" id="XP_015266531.1"/>
    </source>
</evidence>
<feature type="transmembrane region" description="Helical" evidence="2">
    <location>
        <begin position="368"/>
        <end position="392"/>
    </location>
</feature>
<feature type="signal peptide" evidence="3">
    <location>
        <begin position="1"/>
        <end position="25"/>
    </location>
</feature>
<dbReference type="InterPro" id="IPR044925">
    <property type="entry name" value="His-Me_finger_sf"/>
</dbReference>
<sequence length="478" mass="52151">MLVPKMRLAFALCALAVAFPGLAQARVVGPEEAGFAECDGFFLAQPPPEGLPGPPSHVKICQKYKQEPRFATLYSTQDKIPLYAAFKYTEAAPSGEENWLVAAQIDDPKNGQESMMPEAEITGSVENLGENQALMADYKDSGYEIQQLNPSSLHKGDHQAATYTLTNAIPVPSDVRETWDWEVNNLISRALAPHCEKGKDLYLLSGAVPSSVKVKDKVSVPESLWMAACCDDGSKSWSTAFAKQVAAGSRLKELPLKELEEQLSSGAQLFKDHCSQERNDPKAQEAVQHSAKEIEGEEAQVKKTPSSSQHTAETKEESGFLKKLCGFFITPIFKVLQYVCSFICQLVKLIASIVCQAVQNLVQAVCTFLKGICGALMSVFVSLAQAILCILNGIASNIYNVLMLIYRLLSIPLNLIVDILCFPFYTLGAIPRVLHDIASGFGGLFLLIIDAITNFAKGLSYIASFILGRFLPKQSSEL</sequence>
<keyword evidence="7" id="KW-0540">Nuclease</keyword>
<dbReference type="InterPro" id="IPR001604">
    <property type="entry name" value="Endo_G_ENPP1-like_dom"/>
</dbReference>
<dbReference type="Gene3D" id="3.40.570.10">
    <property type="entry name" value="Extracellular Endonuclease, subunit A"/>
    <property type="match status" value="1"/>
</dbReference>
<evidence type="ECO:0000259" key="4">
    <source>
        <dbReference type="SMART" id="SM00477"/>
    </source>
</evidence>
<feature type="transmembrane region" description="Helical" evidence="2">
    <location>
        <begin position="404"/>
        <end position="425"/>
    </location>
</feature>
<dbReference type="InterPro" id="IPR044929">
    <property type="entry name" value="DNA/RNA_non-sp_Endonuclease_sf"/>
</dbReference>
<dbReference type="PANTHER" id="PTHR21472">
    <property type="entry name" value="ENDONUCLEASE DOMAIN-CONTAINING 1 PROTEIN ENDOD1"/>
    <property type="match status" value="1"/>
</dbReference>
<feature type="region of interest" description="Disordered" evidence="1">
    <location>
        <begin position="294"/>
        <end position="314"/>
    </location>
</feature>
<keyword evidence="7" id="KW-0378">Hydrolase</keyword>
<dbReference type="RefSeq" id="XP_015266531.1">
    <property type="nucleotide sequence ID" value="XM_015411045.1"/>
</dbReference>
<dbReference type="SMART" id="SM00477">
    <property type="entry name" value="NUC"/>
    <property type="match status" value="1"/>
</dbReference>
<name>A0ABM1JYJ4_GEKJA</name>
<keyword evidence="3" id="KW-0732">Signal</keyword>
<dbReference type="GeneID" id="107110284"/>
<dbReference type="SMART" id="SM00892">
    <property type="entry name" value="Endonuclease_NS"/>
    <property type="match status" value="1"/>
</dbReference>
<dbReference type="InterPro" id="IPR039015">
    <property type="entry name" value="ENDOD1"/>
</dbReference>
<keyword evidence="6" id="KW-1185">Reference proteome</keyword>
<keyword evidence="2" id="KW-0812">Transmembrane</keyword>
<dbReference type="SUPFAM" id="SSF54060">
    <property type="entry name" value="His-Me finger endonucleases"/>
    <property type="match status" value="1"/>
</dbReference>
<keyword evidence="2" id="KW-1133">Transmembrane helix</keyword>
<evidence type="ECO:0000313" key="6">
    <source>
        <dbReference type="Proteomes" id="UP000694871"/>
    </source>
</evidence>
<feature type="domain" description="DNA/RNA non-specific endonuclease/pyrophosphatase/phosphodiesterase" evidence="5">
    <location>
        <begin position="66"/>
        <end position="279"/>
    </location>
</feature>
<dbReference type="GO" id="GO:0004519">
    <property type="term" value="F:endonuclease activity"/>
    <property type="evidence" value="ECO:0007669"/>
    <property type="project" value="UniProtKB-KW"/>
</dbReference>
<evidence type="ECO:0000256" key="1">
    <source>
        <dbReference type="SAM" id="MobiDB-lite"/>
    </source>
</evidence>
<feature type="transmembrane region" description="Helical" evidence="2">
    <location>
        <begin position="437"/>
        <end position="456"/>
    </location>
</feature>
<dbReference type="Proteomes" id="UP000694871">
    <property type="component" value="Unplaced"/>
</dbReference>
<evidence type="ECO:0000256" key="2">
    <source>
        <dbReference type="SAM" id="Phobius"/>
    </source>
</evidence>
<protein>
    <submittedName>
        <fullName evidence="7">Endonuclease domain-containing 1 protein</fullName>
    </submittedName>
</protein>
<keyword evidence="2" id="KW-0472">Membrane</keyword>
<evidence type="ECO:0000256" key="3">
    <source>
        <dbReference type="SAM" id="SignalP"/>
    </source>
</evidence>
<evidence type="ECO:0000259" key="5">
    <source>
        <dbReference type="SMART" id="SM00892"/>
    </source>
</evidence>